<dbReference type="EMBL" id="MU826861">
    <property type="protein sequence ID" value="KAJ7370578.1"/>
    <property type="molecule type" value="Genomic_DNA"/>
</dbReference>
<accession>A0A9W9YW52</accession>
<name>A0A9W9YW52_9CNID</name>
<sequence length="134" mass="14332">MALVPTLSQPMGICVENGRNIFVTDAHVEAVKSLSLITDAGCAVKFLENLGKLLPGLLSAPEAQANSYVNSARSTVQSVQTLLDTNKQTNGPEGTIASKTVRSVDMINQGLARLQRNITKMKPELTVNQKPSLL</sequence>
<reference evidence="1" key="1">
    <citation type="submission" date="2023-01" db="EMBL/GenBank/DDBJ databases">
        <title>Genome assembly of the deep-sea coral Lophelia pertusa.</title>
        <authorList>
            <person name="Herrera S."/>
            <person name="Cordes E."/>
        </authorList>
    </citation>
    <scope>NUCLEOTIDE SEQUENCE</scope>
    <source>
        <strain evidence="1">USNM1676648</strain>
        <tissue evidence="1">Polyp</tissue>
    </source>
</reference>
<gene>
    <name evidence="1" type="ORF">OS493_031313</name>
</gene>
<dbReference type="AlphaFoldDB" id="A0A9W9YW52"/>
<evidence type="ECO:0000313" key="2">
    <source>
        <dbReference type="Proteomes" id="UP001163046"/>
    </source>
</evidence>
<dbReference type="Proteomes" id="UP001163046">
    <property type="component" value="Unassembled WGS sequence"/>
</dbReference>
<comment type="caution">
    <text evidence="1">The sequence shown here is derived from an EMBL/GenBank/DDBJ whole genome shotgun (WGS) entry which is preliminary data.</text>
</comment>
<evidence type="ECO:0000313" key="1">
    <source>
        <dbReference type="EMBL" id="KAJ7370578.1"/>
    </source>
</evidence>
<organism evidence="1 2">
    <name type="scientific">Desmophyllum pertusum</name>
    <dbReference type="NCBI Taxonomy" id="174260"/>
    <lineage>
        <taxon>Eukaryota</taxon>
        <taxon>Metazoa</taxon>
        <taxon>Cnidaria</taxon>
        <taxon>Anthozoa</taxon>
        <taxon>Hexacorallia</taxon>
        <taxon>Scleractinia</taxon>
        <taxon>Caryophylliina</taxon>
        <taxon>Caryophylliidae</taxon>
        <taxon>Desmophyllum</taxon>
    </lineage>
</organism>
<dbReference type="OrthoDB" id="5990150at2759"/>
<keyword evidence="2" id="KW-1185">Reference proteome</keyword>
<protein>
    <submittedName>
        <fullName evidence="1">Uncharacterized protein</fullName>
    </submittedName>
</protein>
<proteinExistence type="predicted"/>